<evidence type="ECO:0000256" key="10">
    <source>
        <dbReference type="ARBA" id="ARBA00023288"/>
    </source>
</evidence>
<gene>
    <name evidence="12" type="ORF">K2173_020446</name>
</gene>
<dbReference type="Gene3D" id="3.10.20.90">
    <property type="entry name" value="Phosphatidylinositol 3-kinase Catalytic Subunit, Chain A, domain 1"/>
    <property type="match status" value="1"/>
</dbReference>
<keyword evidence="6" id="KW-0833">Ubl conjugation pathway</keyword>
<evidence type="ECO:0000256" key="6">
    <source>
        <dbReference type="ARBA" id="ARBA00022786"/>
    </source>
</evidence>
<evidence type="ECO:0000313" key="13">
    <source>
        <dbReference type="Proteomes" id="UP001159364"/>
    </source>
</evidence>
<keyword evidence="9" id="KW-0206">Cytoskeleton</keyword>
<evidence type="ECO:0000256" key="5">
    <source>
        <dbReference type="ARBA" id="ARBA00022701"/>
    </source>
</evidence>
<feature type="region of interest" description="Disordered" evidence="11">
    <location>
        <begin position="1"/>
        <end position="20"/>
    </location>
</feature>
<dbReference type="InterPro" id="IPR004241">
    <property type="entry name" value="Atg8-like"/>
</dbReference>
<name>A0AAV8TIU7_9ROSI</name>
<reference evidence="12 13" key="1">
    <citation type="submission" date="2021-09" db="EMBL/GenBank/DDBJ databases">
        <title>Genomic insights and catalytic innovation underlie evolution of tropane alkaloids biosynthesis.</title>
        <authorList>
            <person name="Wang Y.-J."/>
            <person name="Tian T."/>
            <person name="Huang J.-P."/>
            <person name="Huang S.-X."/>
        </authorList>
    </citation>
    <scope>NUCLEOTIDE SEQUENCE [LARGE SCALE GENOMIC DNA]</scope>
    <source>
        <strain evidence="12">KIB-2018</strain>
        <tissue evidence="12">Leaf</tissue>
    </source>
</reference>
<dbReference type="SUPFAM" id="SSF54236">
    <property type="entry name" value="Ubiquitin-like"/>
    <property type="match status" value="1"/>
</dbReference>
<keyword evidence="10" id="KW-0449">Lipoprotein</keyword>
<organism evidence="12 13">
    <name type="scientific">Erythroxylum novogranatense</name>
    <dbReference type="NCBI Taxonomy" id="1862640"/>
    <lineage>
        <taxon>Eukaryota</taxon>
        <taxon>Viridiplantae</taxon>
        <taxon>Streptophyta</taxon>
        <taxon>Embryophyta</taxon>
        <taxon>Tracheophyta</taxon>
        <taxon>Spermatophyta</taxon>
        <taxon>Magnoliopsida</taxon>
        <taxon>eudicotyledons</taxon>
        <taxon>Gunneridae</taxon>
        <taxon>Pentapetalae</taxon>
        <taxon>rosids</taxon>
        <taxon>fabids</taxon>
        <taxon>Malpighiales</taxon>
        <taxon>Erythroxylaceae</taxon>
        <taxon>Erythroxylum</taxon>
    </lineage>
</organism>
<evidence type="ECO:0000256" key="7">
    <source>
        <dbReference type="ARBA" id="ARBA00022927"/>
    </source>
</evidence>
<keyword evidence="8" id="KW-0472">Membrane</keyword>
<evidence type="ECO:0000313" key="12">
    <source>
        <dbReference type="EMBL" id="KAJ8765930.1"/>
    </source>
</evidence>
<comment type="similarity">
    <text evidence="4">Belongs to the ATG8 family.</text>
</comment>
<dbReference type="Proteomes" id="UP001159364">
    <property type="component" value="Linkage Group LG05"/>
</dbReference>
<keyword evidence="7" id="KW-0813">Transport</keyword>
<keyword evidence="9" id="KW-0963">Cytoplasm</keyword>
<dbReference type="EMBL" id="JAIWQS010000005">
    <property type="protein sequence ID" value="KAJ8765930.1"/>
    <property type="molecule type" value="Genomic_DNA"/>
</dbReference>
<dbReference type="GO" id="GO:0005874">
    <property type="term" value="C:microtubule"/>
    <property type="evidence" value="ECO:0007669"/>
    <property type="project" value="UniProtKB-KW"/>
</dbReference>
<evidence type="ECO:0000256" key="3">
    <source>
        <dbReference type="ARBA" id="ARBA00004370"/>
    </source>
</evidence>
<accession>A0AAV8TIU7</accession>
<dbReference type="InterPro" id="IPR029071">
    <property type="entry name" value="Ubiquitin-like_domsf"/>
</dbReference>
<dbReference type="Pfam" id="PF02991">
    <property type="entry name" value="ATG8"/>
    <property type="match status" value="1"/>
</dbReference>
<evidence type="ECO:0000256" key="11">
    <source>
        <dbReference type="SAM" id="MobiDB-lite"/>
    </source>
</evidence>
<evidence type="ECO:0000256" key="1">
    <source>
        <dbReference type="ARBA" id="ARBA00003307"/>
    </source>
</evidence>
<keyword evidence="13" id="KW-1185">Reference proteome</keyword>
<dbReference type="AlphaFoldDB" id="A0AAV8TIU7"/>
<dbReference type="GO" id="GO:0005776">
    <property type="term" value="C:autophagosome"/>
    <property type="evidence" value="ECO:0007669"/>
    <property type="project" value="UniProtKB-ARBA"/>
</dbReference>
<evidence type="ECO:0000256" key="8">
    <source>
        <dbReference type="ARBA" id="ARBA00023136"/>
    </source>
</evidence>
<sequence>MASAPTPARAHQPPEIPKTRISIPTLPATLAPNKYLFKDPNKYFEPKTFNEFCVAFYTVVTIVSVKHYVREYLLPVDNCFEDHMNFWKFSSANKNSYLVFAITQHHFPEIVEKAERSDIPNIDKKKYLVPADLTVDNLFK</sequence>
<evidence type="ECO:0000256" key="4">
    <source>
        <dbReference type="ARBA" id="ARBA00007293"/>
    </source>
</evidence>
<comment type="subcellular location">
    <subcellularLocation>
        <location evidence="2">Cytoplasm</location>
        <location evidence="2">Cytoskeleton</location>
    </subcellularLocation>
    <subcellularLocation>
        <location evidence="3">Membrane</location>
    </subcellularLocation>
</comment>
<dbReference type="GO" id="GO:0015031">
    <property type="term" value="P:protein transport"/>
    <property type="evidence" value="ECO:0007669"/>
    <property type="project" value="UniProtKB-KW"/>
</dbReference>
<keyword evidence="5" id="KW-0493">Microtubule</keyword>
<proteinExistence type="inferred from homology"/>
<protein>
    <submittedName>
        <fullName evidence="12">Uncharacterized protein</fullName>
    </submittedName>
</protein>
<dbReference type="GO" id="GO:0016020">
    <property type="term" value="C:membrane"/>
    <property type="evidence" value="ECO:0007669"/>
    <property type="project" value="UniProtKB-SubCell"/>
</dbReference>
<evidence type="ECO:0000256" key="9">
    <source>
        <dbReference type="ARBA" id="ARBA00023212"/>
    </source>
</evidence>
<comment type="caution">
    <text evidence="12">The sequence shown here is derived from an EMBL/GenBank/DDBJ whole genome shotgun (WGS) entry which is preliminary data.</text>
</comment>
<evidence type="ECO:0000256" key="2">
    <source>
        <dbReference type="ARBA" id="ARBA00004245"/>
    </source>
</evidence>
<comment type="function">
    <text evidence="1">Ubiquitin-like modifier involved in autophagosomes formation. May mediate the delivery of the autophagosomes to the vacuole via the microtubule cytoskeleton.</text>
</comment>
<keyword evidence="7" id="KW-0653">Protein transport</keyword>